<keyword evidence="10" id="KW-1133">Transmembrane helix</keyword>
<gene>
    <name evidence="12" type="ORF">CLUP02_11554</name>
</gene>
<proteinExistence type="inferred from homology"/>
<feature type="domain" description="Glycosyl transferase CAP10" evidence="11">
    <location>
        <begin position="719"/>
        <end position="994"/>
    </location>
</feature>
<comment type="subcellular location">
    <subcellularLocation>
        <location evidence="2">Endoplasmic reticulum</location>
    </subcellularLocation>
    <subcellularLocation>
        <location evidence="3">Membrane</location>
    </subcellularLocation>
    <subcellularLocation>
        <location evidence="1">Mitochondrion</location>
    </subcellularLocation>
</comment>
<feature type="transmembrane region" description="Helical" evidence="10">
    <location>
        <begin position="381"/>
        <end position="401"/>
    </location>
</feature>
<dbReference type="GO" id="GO:0016020">
    <property type="term" value="C:membrane"/>
    <property type="evidence" value="ECO:0007669"/>
    <property type="project" value="UniProtKB-SubCell"/>
</dbReference>
<evidence type="ECO:0000256" key="2">
    <source>
        <dbReference type="ARBA" id="ARBA00004240"/>
    </source>
</evidence>
<feature type="transmembrane region" description="Helical" evidence="10">
    <location>
        <begin position="122"/>
        <end position="140"/>
    </location>
</feature>
<evidence type="ECO:0000259" key="11">
    <source>
        <dbReference type="SMART" id="SM00672"/>
    </source>
</evidence>
<evidence type="ECO:0000256" key="6">
    <source>
        <dbReference type="ARBA" id="ARBA00022824"/>
    </source>
</evidence>
<feature type="region of interest" description="Disordered" evidence="9">
    <location>
        <begin position="2078"/>
        <end position="2106"/>
    </location>
</feature>
<comment type="similarity">
    <text evidence="4">Belongs to the putative lipase ROG1 family.</text>
</comment>
<keyword evidence="8 10" id="KW-0472">Membrane</keyword>
<protein>
    <recommendedName>
        <fullName evidence="11">Glycosyl transferase CAP10 domain-containing protein</fullName>
    </recommendedName>
</protein>
<dbReference type="KEGG" id="clup:CLUP02_11554"/>
<feature type="region of interest" description="Disordered" evidence="9">
    <location>
        <begin position="2143"/>
        <end position="2168"/>
    </location>
</feature>
<feature type="compositionally biased region" description="Polar residues" evidence="9">
    <location>
        <begin position="1838"/>
        <end position="1851"/>
    </location>
</feature>
<dbReference type="Pfam" id="PF05057">
    <property type="entry name" value="DUF676"/>
    <property type="match status" value="1"/>
</dbReference>
<keyword evidence="7" id="KW-0496">Mitochondrion</keyword>
<dbReference type="InterPro" id="IPR027417">
    <property type="entry name" value="P-loop_NTPase"/>
</dbReference>
<feature type="compositionally biased region" description="Basic and acidic residues" evidence="9">
    <location>
        <begin position="2090"/>
        <end position="2106"/>
    </location>
</feature>
<keyword evidence="5" id="KW-0677">Repeat</keyword>
<keyword evidence="6" id="KW-0256">Endoplasmic reticulum</keyword>
<dbReference type="EMBL" id="CP019478">
    <property type="protein sequence ID" value="UQC86055.1"/>
    <property type="molecule type" value="Genomic_DNA"/>
</dbReference>
<organism evidence="12 13">
    <name type="scientific">Colletotrichum lupini</name>
    <dbReference type="NCBI Taxonomy" id="145971"/>
    <lineage>
        <taxon>Eukaryota</taxon>
        <taxon>Fungi</taxon>
        <taxon>Dikarya</taxon>
        <taxon>Ascomycota</taxon>
        <taxon>Pezizomycotina</taxon>
        <taxon>Sordariomycetes</taxon>
        <taxon>Hypocreomycetidae</taxon>
        <taxon>Glomerellales</taxon>
        <taxon>Glomerellaceae</taxon>
        <taxon>Colletotrichum</taxon>
        <taxon>Colletotrichum acutatum species complex</taxon>
    </lineage>
</organism>
<dbReference type="RefSeq" id="XP_049147667.1">
    <property type="nucleotide sequence ID" value="XM_049290522.1"/>
</dbReference>
<dbReference type="PANTHER" id="PTHR48182">
    <property type="entry name" value="PROTEIN SERAC1"/>
    <property type="match status" value="1"/>
</dbReference>
<evidence type="ECO:0000256" key="4">
    <source>
        <dbReference type="ARBA" id="ARBA00007920"/>
    </source>
</evidence>
<dbReference type="Gene3D" id="3.40.50.300">
    <property type="entry name" value="P-loop containing nucleotide triphosphate hydrolases"/>
    <property type="match status" value="1"/>
</dbReference>
<evidence type="ECO:0000256" key="8">
    <source>
        <dbReference type="ARBA" id="ARBA00023136"/>
    </source>
</evidence>
<keyword evidence="10" id="KW-0812">Transmembrane</keyword>
<dbReference type="InterPro" id="IPR007751">
    <property type="entry name" value="DUF676_lipase-like"/>
</dbReference>
<dbReference type="SMART" id="SM00672">
    <property type="entry name" value="CAP10"/>
    <property type="match status" value="1"/>
</dbReference>
<dbReference type="InterPro" id="IPR052374">
    <property type="entry name" value="SERAC1"/>
</dbReference>
<feature type="transmembrane region" description="Helical" evidence="10">
    <location>
        <begin position="214"/>
        <end position="233"/>
    </location>
</feature>
<dbReference type="InterPro" id="IPR056884">
    <property type="entry name" value="NPHP3-like_N"/>
</dbReference>
<dbReference type="Pfam" id="PF24883">
    <property type="entry name" value="NPHP3_N"/>
    <property type="match status" value="1"/>
</dbReference>
<dbReference type="Proteomes" id="UP000830671">
    <property type="component" value="Chromosome 6"/>
</dbReference>
<evidence type="ECO:0000256" key="9">
    <source>
        <dbReference type="SAM" id="MobiDB-lite"/>
    </source>
</evidence>
<evidence type="ECO:0000256" key="3">
    <source>
        <dbReference type="ARBA" id="ARBA00004370"/>
    </source>
</evidence>
<dbReference type="InterPro" id="IPR006598">
    <property type="entry name" value="CAP10"/>
</dbReference>
<evidence type="ECO:0000256" key="1">
    <source>
        <dbReference type="ARBA" id="ARBA00004173"/>
    </source>
</evidence>
<name>A0A9Q8SZ23_9PEZI</name>
<evidence type="ECO:0000256" key="10">
    <source>
        <dbReference type="SAM" id="Phobius"/>
    </source>
</evidence>
<evidence type="ECO:0000256" key="7">
    <source>
        <dbReference type="ARBA" id="ARBA00023128"/>
    </source>
</evidence>
<dbReference type="InterPro" id="IPR029058">
    <property type="entry name" value="AB_hydrolase_fold"/>
</dbReference>
<dbReference type="PANTHER" id="PTHR48182:SF2">
    <property type="entry name" value="PROTEIN SERAC1"/>
    <property type="match status" value="1"/>
</dbReference>
<dbReference type="GO" id="GO:0005783">
    <property type="term" value="C:endoplasmic reticulum"/>
    <property type="evidence" value="ECO:0007669"/>
    <property type="project" value="UniProtKB-SubCell"/>
</dbReference>
<keyword evidence="13" id="KW-1185">Reference proteome</keyword>
<dbReference type="Gene3D" id="3.40.50.1820">
    <property type="entry name" value="alpha/beta hydrolase"/>
    <property type="match status" value="1"/>
</dbReference>
<feature type="transmembrane region" description="Helical" evidence="10">
    <location>
        <begin position="253"/>
        <end position="271"/>
    </location>
</feature>
<feature type="region of interest" description="Disordered" evidence="9">
    <location>
        <begin position="1159"/>
        <end position="1183"/>
    </location>
</feature>
<reference evidence="12" key="1">
    <citation type="journal article" date="2021" name="Mol. Plant Microbe Interact.">
        <title>Complete Genome Sequence of the Plant-Pathogenic Fungus Colletotrichum lupini.</title>
        <authorList>
            <person name="Baroncelli R."/>
            <person name="Pensec F."/>
            <person name="Da Lio D."/>
            <person name="Boufleur T."/>
            <person name="Vicente I."/>
            <person name="Sarrocco S."/>
            <person name="Picot A."/>
            <person name="Baraldi E."/>
            <person name="Sukno S."/>
            <person name="Thon M."/>
            <person name="Le Floch G."/>
        </authorList>
    </citation>
    <scope>NUCLEOTIDE SEQUENCE</scope>
    <source>
        <strain evidence="12">IMI 504893</strain>
    </source>
</reference>
<dbReference type="GeneID" id="73345532"/>
<evidence type="ECO:0000256" key="5">
    <source>
        <dbReference type="ARBA" id="ARBA00022737"/>
    </source>
</evidence>
<dbReference type="SUPFAM" id="SSF53474">
    <property type="entry name" value="alpha/beta-Hydrolases"/>
    <property type="match status" value="1"/>
</dbReference>
<evidence type="ECO:0000313" key="12">
    <source>
        <dbReference type="EMBL" id="UQC86055.1"/>
    </source>
</evidence>
<evidence type="ECO:0000313" key="13">
    <source>
        <dbReference type="Proteomes" id="UP000830671"/>
    </source>
</evidence>
<dbReference type="Pfam" id="PF05686">
    <property type="entry name" value="Glyco_transf_90"/>
    <property type="match status" value="1"/>
</dbReference>
<sequence>MCTFYLLCGLRWHQKKSQNLQLFDTISPMSRLVVFGFAPHGYPHGLTAALLLVKRPIHFSILTLLESGLLIAIWCRQISPWKSATSSGYQLATFSTSKNDWRKRLQAGIDVARNPRFLLSPYFFLGCAIVLRSLLFWRTIRTIHCSWESFEVRRPRAVAMLKNSHGREELTRRAQVFLPALVVLYTTFSPSTIRLQQHNGDQARSRRCCNVAHLRYFVIAIAWACATRATLALSTQSAGAICPAGFLRWERQIPIAQVVTVILDALLLFYLSKWRQDTVEDAPQAWGFVSKLFLGSAGVLALLACFSLHNARNTRWAFGLHFVEIRDLLTDSTVASLGLILGFYVMSDMHPSTLGMIVTASGVYAHQLVRMLQTALPMDGSLPYMIASGLTIVGVGLLLRYEKDIASASGSSPGDPRLIRFLLMWYVVLVGVLCGTYLIFYPDFNSTDTLSFPDLLSAANTKSDAWIARANQSSTLEVAAKEYQQRYGVAPPPNFDKWYEYAVANGSPIIDDFSQINDDLFPFWGVEPKVLRDRTKHSLEIPWLGIGGIRIRGGKVNVAPGTPGSHMWMMTSMKNMIEDFAEHLPDMDLAINLNDEPRVAIPFEDMSGLHGVGLESRTKLLNSEDRKTFDRSKSAVWGDDDAVKGPEQRSPFFEDRIRDQNYYDFVAPTCPPDSAARNTRWWSRKEACRGCLLPHAIRVFEALENPVVSNWTSATDLCHQPDLAYLHGFLLSPAPALFTRDAFPVFSQSRTSGFADILVPSPWNYDDKAAYDENEDMEWSKKKNTMFWRGSSSDGYAAWGSWQGFLRARFVQAANSIMRVTKLQQDGRTLVLGPDDLPNFDVGFVSRWTKCHREDCQSEKDTFWGIGQDSPDKSQVPFTDHWKYAHLMDLDGAGFSGRFIPFLRSKSLVYRSGLFRTWFNERVHAWRHYVPVDVRLHELWDLLSYFGIDTEGKRRAEAIAEEGRAWSRKALRREDMRIYMFRLLLEWGRLVDDERDQLALDAWRNLDKNWASGVAAFGHLRHINEDIAVMWHFKLVLFRSIIAEIPLILSADIHQQNISNLQISACLHNLLGLTLLPLAPCIEATAAAGKRPGRLLTVFNHATGWCNDITVTPKWQVTDFSHTAKLQPDHIFFPSSKDTAGTAGDKFYGNLDAPAWEETTSSRKTGKSIARTATKKPNASPHGIMILVPQPSDKTGCLDIVAIHGLNGHREETWTDSETGLQWLSDPSCLPKDMPTARVLTFGYNSKTYFSRSESDIPDFASDLLWALKTQRTSEEEQQRPIVFICHSLGGLIFKQAVIMAHVQDRHYSCILDRIHGVVFFGTPHRGSSLATWDEIGTRIVKATTLGYATNSKLSSNLKVDSKFLKSISESFAARGEEFEVRSFYETERMKELQVVEKESATLNWPKKLPIASNANHSAICKFPSPEDSRYQAASLAIREAVGKLGSRSDVRFDPAAMACPRKLNSEYEYHLGQIDDPIPKTCDWVTSHEIWTLWGSVPGSALLWISADAGCGKSVVAKYLEGLENQDNASSAVSAVLHRLLSKQSQVMHHAMAKYLSMPKSSLNRFPTLWSILLATMNDRNTKSMVFILDGLDECEEKSLDELVKALADFFQSRKEITAESRPACKIVLLSRPLNSVESRFGLRSGNGKLNIGSQDRKNGCSFRLSAEEESVSVAKDIAQFVISKVSDLGQQSELSTKILDRLKKRLISNADYTFLWVSLVLNIVKEAEVDGISMDQIEAILATTRLEDVYDKLLSGRASPLKTRKVLLLILAAVRPLTLDELCGAVEVNQDYHQQPDTKESKRALNHSELRLSEDHLGKQTKVSELEAFQKPKTARATTVLSPNSSSSAVRPVKKNTKRRVITRNGSIMRSTNLTPKLRNIERRGMTAASLRPKANYDTINRQPATQMRTVSNLQELQSFVHRPFINHLRQICGHCVRIRNQKIYLVHQTARQFLLDRDSELDSRMIFRWKRYSLATDQDRQKPGSSELVSQWQHSINLADANMYMLQLCADYINLIYVYLKECRNDPRRAFLRYVSRHWLDHYRPLLQPNTSHFNAWIISHDSWVPEGQRRGLEASGLSHQTGPGRVELRQDDANAGPSEKRERELQAALQHFNLMGNEIDLYDEEYIHGERYWKAKDYMDSGDASTSDEDEELDKDSKESKATIPDRMQYYRQQQSQRVVESIAEGRRATSASMANPISSQQAHGYEYEFHFIKRLRVYNPSYVQLLPTEYHDLRAIRTIYHTSSASIGVVLNGFPPAYFRAAPPELHIYIPAPAVIRKHGELHMNTLLCDLEMASLRRGVGLLGVSAATDGAGARVSGKVVSYRSQSGPVLRSRLQKVMQIYLRSKPGDIKRIAAPDDEAVENGGMSGWHE</sequence>
<feature type="region of interest" description="Disordered" evidence="9">
    <location>
        <begin position="1827"/>
        <end position="1859"/>
    </location>
</feature>
<accession>A0A9Q8SZ23</accession>
<dbReference type="GO" id="GO:0005739">
    <property type="term" value="C:mitochondrion"/>
    <property type="evidence" value="ECO:0007669"/>
    <property type="project" value="UniProtKB-SubCell"/>
</dbReference>
<feature type="transmembrane region" description="Helical" evidence="10">
    <location>
        <begin position="422"/>
        <end position="441"/>
    </location>
</feature>
<feature type="transmembrane region" description="Helical" evidence="10">
    <location>
        <begin position="292"/>
        <end position="309"/>
    </location>
</feature>